<name>A0A0R3SKW3_HYMDI</name>
<proteinExistence type="predicted"/>
<accession>A0A0R3SKW3</accession>
<evidence type="ECO:0000313" key="1">
    <source>
        <dbReference type="EMBL" id="VDL57894.1"/>
    </source>
</evidence>
<evidence type="ECO:0000313" key="3">
    <source>
        <dbReference type="WBParaSite" id="HDID_0000557801-mRNA-1"/>
    </source>
</evidence>
<reference evidence="1 2" key="2">
    <citation type="submission" date="2018-11" db="EMBL/GenBank/DDBJ databases">
        <authorList>
            <consortium name="Pathogen Informatics"/>
        </authorList>
    </citation>
    <scope>NUCLEOTIDE SEQUENCE [LARGE SCALE GENOMIC DNA]</scope>
</reference>
<dbReference type="AlphaFoldDB" id="A0A0R3SKW3"/>
<organism evidence="3">
    <name type="scientific">Hymenolepis diminuta</name>
    <name type="common">Rat tapeworm</name>
    <dbReference type="NCBI Taxonomy" id="6216"/>
    <lineage>
        <taxon>Eukaryota</taxon>
        <taxon>Metazoa</taxon>
        <taxon>Spiralia</taxon>
        <taxon>Lophotrochozoa</taxon>
        <taxon>Platyhelminthes</taxon>
        <taxon>Cestoda</taxon>
        <taxon>Eucestoda</taxon>
        <taxon>Cyclophyllidea</taxon>
        <taxon>Hymenolepididae</taxon>
        <taxon>Hymenolepis</taxon>
    </lineage>
</organism>
<sequence length="75" mass="8445">MHLPKPEKDHEFYVKIVGDFHCEPTVELAGLISVCAHPEGSMVCHADQLWLMEVRSHSSFAEVGSKAQLIVQDER</sequence>
<gene>
    <name evidence="1" type="ORF">HDID_LOCUS5576</name>
</gene>
<dbReference type="EMBL" id="UYSG01003032">
    <property type="protein sequence ID" value="VDL57894.1"/>
    <property type="molecule type" value="Genomic_DNA"/>
</dbReference>
<dbReference type="Proteomes" id="UP000274504">
    <property type="component" value="Unassembled WGS sequence"/>
</dbReference>
<reference evidence="3" key="1">
    <citation type="submission" date="2017-02" db="UniProtKB">
        <authorList>
            <consortium name="WormBaseParasite"/>
        </authorList>
    </citation>
    <scope>IDENTIFICATION</scope>
</reference>
<protein>
    <submittedName>
        <fullName evidence="3">Pirin_C_2 domain-containing protein</fullName>
    </submittedName>
</protein>
<dbReference type="WBParaSite" id="HDID_0000557801-mRNA-1">
    <property type="protein sequence ID" value="HDID_0000557801-mRNA-1"/>
    <property type="gene ID" value="HDID_0000557801"/>
</dbReference>
<evidence type="ECO:0000313" key="2">
    <source>
        <dbReference type="Proteomes" id="UP000274504"/>
    </source>
</evidence>